<sequence>MSEQQGKKNSNTGHMTGGPMGKGSMGQVVEKPKNFNTTMAKLLTYCRQYLPVIIFALAAAAAGTVLQIIGPDKLKDLTNEIMRGLPAMVNGTPVSGSIDMGSVLRIGRILAAFYAVSLLLNYIQSLVMATVTQVISKKMRTDISRKMNRLPLKYFDSVSFGDVLSRVTNDVDAIGQTLNQSVGTLITAVTMLFGSLIMMFYNSWILALTAVGSSIIGFGFMMIIMSGSQKYFKQQQTELGHINGLIDEVYTGHNVVKVYNGSREAKDAFENSNLSLYSSAWKSQFLSGLMMPLMSFAGNFGYVVVCVVGAALALEGKITFGVIVAFMMYIRLFTQPLSQIAQAMNNLQRTAAASERVFEFLDEAELENESDKKYVLTDVKGNVEFKNVRFGYTPDKPVINNFSAKINAGQKVAIVGPTGAGKTTMVNLLMRFYETDKGEILIDGVPVNQVPRECVHAQFSMVLQDTWIFEGTIRENIIYSKQGVTDEDVINACKTVGLHHFIMTLPKGYDTILNDKASLSEGQKQLITIARAMIQNAPLLILDEATSSVDTRTERMVQAAMDQLTAGRTSFVIAHRLSTIKNADLILVMKDGDIIESGNHEELLSKNGFYAQLYNSQFEAA</sequence>
<evidence type="ECO:0000313" key="12">
    <source>
        <dbReference type="Proteomes" id="UP001419084"/>
    </source>
</evidence>
<keyword evidence="2 8" id="KW-0812">Transmembrane</keyword>
<name>A0ABQ5ME26_9FIRM</name>
<keyword evidence="3" id="KW-0547">Nucleotide-binding</keyword>
<comment type="subcellular location">
    <subcellularLocation>
        <location evidence="1">Cell membrane</location>
        <topology evidence="1">Multi-pass membrane protein</topology>
    </subcellularLocation>
</comment>
<dbReference type="InterPro" id="IPR039421">
    <property type="entry name" value="Type_1_exporter"/>
</dbReference>
<comment type="caution">
    <text evidence="11">The sequence shown here is derived from an EMBL/GenBank/DDBJ whole genome shotgun (WGS) entry which is preliminary data.</text>
</comment>
<feature type="region of interest" description="Disordered" evidence="7">
    <location>
        <begin position="1"/>
        <end position="27"/>
    </location>
</feature>
<evidence type="ECO:0000256" key="8">
    <source>
        <dbReference type="SAM" id="Phobius"/>
    </source>
</evidence>
<feature type="transmembrane region" description="Helical" evidence="8">
    <location>
        <begin position="289"/>
        <end position="312"/>
    </location>
</feature>
<dbReference type="InterPro" id="IPR027417">
    <property type="entry name" value="P-loop_NTPase"/>
</dbReference>
<dbReference type="Proteomes" id="UP001419084">
    <property type="component" value="Unassembled WGS sequence"/>
</dbReference>
<dbReference type="InterPro" id="IPR036640">
    <property type="entry name" value="ABC1_TM_sf"/>
</dbReference>
<feature type="transmembrane region" description="Helical" evidence="8">
    <location>
        <begin position="207"/>
        <end position="225"/>
    </location>
</feature>
<keyword evidence="4" id="KW-0067">ATP-binding</keyword>
<dbReference type="PANTHER" id="PTHR43394">
    <property type="entry name" value="ATP-DEPENDENT PERMEASE MDL1, MITOCHONDRIAL"/>
    <property type="match status" value="1"/>
</dbReference>
<keyword evidence="6 8" id="KW-0472">Membrane</keyword>
<evidence type="ECO:0000313" key="11">
    <source>
        <dbReference type="EMBL" id="GLB32858.1"/>
    </source>
</evidence>
<dbReference type="Gene3D" id="3.40.50.300">
    <property type="entry name" value="P-loop containing nucleotide triphosphate hydrolases"/>
    <property type="match status" value="1"/>
</dbReference>
<dbReference type="Gene3D" id="1.20.1560.10">
    <property type="entry name" value="ABC transporter type 1, transmembrane domain"/>
    <property type="match status" value="1"/>
</dbReference>
<proteinExistence type="predicted"/>
<feature type="compositionally biased region" description="Gly residues" evidence="7">
    <location>
        <begin position="15"/>
        <end position="24"/>
    </location>
</feature>
<dbReference type="Pfam" id="PF00664">
    <property type="entry name" value="ABC_membrane"/>
    <property type="match status" value="1"/>
</dbReference>
<evidence type="ECO:0000256" key="5">
    <source>
        <dbReference type="ARBA" id="ARBA00022989"/>
    </source>
</evidence>
<evidence type="ECO:0000256" key="4">
    <source>
        <dbReference type="ARBA" id="ARBA00022840"/>
    </source>
</evidence>
<evidence type="ECO:0000256" key="1">
    <source>
        <dbReference type="ARBA" id="ARBA00004651"/>
    </source>
</evidence>
<dbReference type="SMART" id="SM00382">
    <property type="entry name" value="AAA"/>
    <property type="match status" value="1"/>
</dbReference>
<evidence type="ECO:0000256" key="2">
    <source>
        <dbReference type="ARBA" id="ARBA00022692"/>
    </source>
</evidence>
<dbReference type="InterPro" id="IPR011527">
    <property type="entry name" value="ABC1_TM_dom"/>
</dbReference>
<feature type="transmembrane region" description="Helical" evidence="8">
    <location>
        <begin position="109"/>
        <end position="135"/>
    </location>
</feature>
<dbReference type="InterPro" id="IPR003439">
    <property type="entry name" value="ABC_transporter-like_ATP-bd"/>
</dbReference>
<dbReference type="InterPro" id="IPR003593">
    <property type="entry name" value="AAA+_ATPase"/>
</dbReference>
<dbReference type="CDD" id="cd18547">
    <property type="entry name" value="ABC_6TM_Tm288_like"/>
    <property type="match status" value="1"/>
</dbReference>
<dbReference type="EMBL" id="BRPJ01000100">
    <property type="protein sequence ID" value="GLB32858.1"/>
    <property type="molecule type" value="Genomic_DNA"/>
</dbReference>
<dbReference type="PROSITE" id="PS50893">
    <property type="entry name" value="ABC_TRANSPORTER_2"/>
    <property type="match status" value="1"/>
</dbReference>
<evidence type="ECO:0000256" key="7">
    <source>
        <dbReference type="SAM" id="MobiDB-lite"/>
    </source>
</evidence>
<dbReference type="SUPFAM" id="SSF90123">
    <property type="entry name" value="ABC transporter transmembrane region"/>
    <property type="match status" value="1"/>
</dbReference>
<evidence type="ECO:0000259" key="10">
    <source>
        <dbReference type="PROSITE" id="PS50929"/>
    </source>
</evidence>
<feature type="transmembrane region" description="Helical" evidence="8">
    <location>
        <begin position="182"/>
        <end position="201"/>
    </location>
</feature>
<dbReference type="RefSeq" id="WP_346066387.1">
    <property type="nucleotide sequence ID" value="NZ_BRPJ01000100.1"/>
</dbReference>
<dbReference type="PROSITE" id="PS50929">
    <property type="entry name" value="ABC_TM1F"/>
    <property type="match status" value="1"/>
</dbReference>
<evidence type="ECO:0000256" key="6">
    <source>
        <dbReference type="ARBA" id="ARBA00023136"/>
    </source>
</evidence>
<keyword evidence="5 8" id="KW-1133">Transmembrane helix</keyword>
<protein>
    <submittedName>
        <fullName evidence="11">ABC transporter</fullName>
    </submittedName>
</protein>
<feature type="domain" description="ABC transporter" evidence="9">
    <location>
        <begin position="383"/>
        <end position="616"/>
    </location>
</feature>
<feature type="compositionally biased region" description="Polar residues" evidence="7">
    <location>
        <begin position="1"/>
        <end position="14"/>
    </location>
</feature>
<reference evidence="11 12" key="1">
    <citation type="journal article" date="2024" name="Int. J. Syst. Evol. Microbiol.">
        <title>Lacrimispora brassicae sp. nov. isolated from fermented cabbage, and proposal of Clostridium indicum Gundawar et al. 2019 and Clostridium methoxybenzovorans Mechichi et al. 1999 as heterotypic synonyms of Lacrimispora amygdalina (Parshina et al. 2003) Haas and Blanchard 2020 and Lacrimispora indolis (McClung and McCoy 1957) Haas and Blanchard 2020, respectively.</title>
        <authorList>
            <person name="Kobayashi H."/>
            <person name="Tanizawa Y."/>
            <person name="Sakamoto M."/>
            <person name="Ohkuma M."/>
            <person name="Tohno M."/>
        </authorList>
    </citation>
    <scope>NUCLEOTIDE SEQUENCE [LARGE SCALE GENOMIC DNA]</scope>
    <source>
        <strain evidence="11 12">DSM 12857</strain>
    </source>
</reference>
<keyword evidence="12" id="KW-1185">Reference proteome</keyword>
<evidence type="ECO:0000256" key="3">
    <source>
        <dbReference type="ARBA" id="ARBA00022741"/>
    </source>
</evidence>
<dbReference type="CDD" id="cd03254">
    <property type="entry name" value="ABCC_Glucan_exporter_like"/>
    <property type="match status" value="1"/>
</dbReference>
<feature type="transmembrane region" description="Helical" evidence="8">
    <location>
        <begin position="49"/>
        <end position="69"/>
    </location>
</feature>
<organism evidence="11 12">
    <name type="scientific">Lacrimispora amygdalina</name>
    <dbReference type="NCBI Taxonomy" id="253257"/>
    <lineage>
        <taxon>Bacteria</taxon>
        <taxon>Bacillati</taxon>
        <taxon>Bacillota</taxon>
        <taxon>Clostridia</taxon>
        <taxon>Lachnospirales</taxon>
        <taxon>Lachnospiraceae</taxon>
        <taxon>Lacrimispora</taxon>
    </lineage>
</organism>
<dbReference type="Pfam" id="PF00005">
    <property type="entry name" value="ABC_tran"/>
    <property type="match status" value="1"/>
</dbReference>
<feature type="domain" description="ABC transmembrane type-1" evidence="10">
    <location>
        <begin position="54"/>
        <end position="349"/>
    </location>
</feature>
<gene>
    <name evidence="11" type="ORF">LAD12857_47810</name>
</gene>
<accession>A0ABQ5ME26</accession>
<dbReference type="SUPFAM" id="SSF52540">
    <property type="entry name" value="P-loop containing nucleoside triphosphate hydrolases"/>
    <property type="match status" value="1"/>
</dbReference>
<evidence type="ECO:0000259" key="9">
    <source>
        <dbReference type="PROSITE" id="PS50893"/>
    </source>
</evidence>
<dbReference type="PANTHER" id="PTHR43394:SF1">
    <property type="entry name" value="ATP-BINDING CASSETTE SUB-FAMILY B MEMBER 10, MITOCHONDRIAL"/>
    <property type="match status" value="1"/>
</dbReference>